<keyword evidence="1" id="KW-1133">Transmembrane helix</keyword>
<reference evidence="2" key="1">
    <citation type="submission" date="2013-04" db="EMBL/GenBank/DDBJ databases">
        <title>The genome sequencing project of 58 acetic acid bacteria.</title>
        <authorList>
            <person name="Okamoto-Kainuma A."/>
            <person name="Ishikawa M."/>
            <person name="Umino S."/>
            <person name="Koizumi Y."/>
            <person name="Shiwa Y."/>
            <person name="Yoshikawa H."/>
            <person name="Matsutani M."/>
            <person name="Matsushita K."/>
        </authorList>
    </citation>
    <scope>NUCLEOTIDE SEQUENCE</scope>
    <source>
        <strain evidence="2">NRIC 0535</strain>
    </source>
</reference>
<dbReference type="EMBL" id="BAPV01000060">
    <property type="protein sequence ID" value="GBQ93195.1"/>
    <property type="molecule type" value="Genomic_DNA"/>
</dbReference>
<feature type="transmembrane region" description="Helical" evidence="1">
    <location>
        <begin position="12"/>
        <end position="37"/>
    </location>
</feature>
<evidence type="ECO:0000256" key="1">
    <source>
        <dbReference type="SAM" id="Phobius"/>
    </source>
</evidence>
<dbReference type="RefSeq" id="WP_264817279.1">
    <property type="nucleotide sequence ID" value="NZ_BAPV01000060.1"/>
</dbReference>
<evidence type="ECO:0000313" key="2">
    <source>
        <dbReference type="EMBL" id="GBQ93195.1"/>
    </source>
</evidence>
<evidence type="ECO:0008006" key="4">
    <source>
        <dbReference type="Google" id="ProtNLM"/>
    </source>
</evidence>
<comment type="caution">
    <text evidence="2">The sequence shown here is derived from an EMBL/GenBank/DDBJ whole genome shotgun (WGS) entry which is preliminary data.</text>
</comment>
<proteinExistence type="predicted"/>
<organism evidence="2 3">
    <name type="scientific">Asaia krungthepensis NRIC 0535</name>
    <dbReference type="NCBI Taxonomy" id="1307925"/>
    <lineage>
        <taxon>Bacteria</taxon>
        <taxon>Pseudomonadati</taxon>
        <taxon>Pseudomonadota</taxon>
        <taxon>Alphaproteobacteria</taxon>
        <taxon>Acetobacterales</taxon>
        <taxon>Acetobacteraceae</taxon>
        <taxon>Asaia</taxon>
    </lineage>
</organism>
<dbReference type="Proteomes" id="UP001062776">
    <property type="component" value="Unassembled WGS sequence"/>
</dbReference>
<sequence length="1081" mass="115110">MPRDFPHHALWRAVRLGALVVFLPVAVFSAAAVSLLWRLSSGPLDITPLAARFMPLAVQASGQPGRPAGRLTARRISLSWHPGLRHLHPELGIMAQDLRVLRQDGTATLAIAHASIDLRMGPLSHGRIVPTRISADTGSVILDRHPDGSIDLDWPNARHGRSRPDQFSPIHLVSVDLRAIRVVLRHAIGTGQDQHVVRGSDLTAQLETASFRRAPVHALFGWNGTLAGWVGPDPDHSIRLRSTASTGLDAVDCRLDIAPFEPQLFGGLLPLASNWHVPVSASFSFHFPLNSDATGNNRSVLPTPGKAHLALTLGKGSIDQRDNPPLSIESGEIRGEVHLAGGRLSVPEFHAGIGLVDDLGHVTRFGAQGAVEADSLLSPQKITARLSASSTALDVPHLSAIWPRILMKGARKWVTRNLTAGAGSGVAIESTLGSATGWGGLRPVRTAASLSVDHATVHWLRPVPPAQDVAARFSFETPDTLRIDFLGGVQPSSERQGAPVIHMDGGSMLISDLFARDQLGKVALDLSCNLSACLGLLAHPRLHLLSRHPLPFTHPDGAVTVREVITLPLSSHIENDQIHLTATARFSHVSLGNVVLGRDLAEASGVLDATEKRLTLKGYGLLDGVPTEASMEENFLSREGGLRESVHAVSELDEAALRRASITNNGLFHGRAELVSDYHARFDGRADVDLALDLQDADLSIPVWRKSAGTEASASAHIGLKDGHIVALDRVLAEGPDLHVAGSGRVSEGRVSAIVLDGFTVGRSNGDAVIELPGEEGAAVNVHVHAQDLDMSSLLHAGKPAGDGNVLGKGKKATLPSAPEADASTGKKTGGLNWTVDLATERLFYGPHKFFGQVTAHLEHRNDRLERARFTAKRPVGLLVDLFPRQDGRHFDLRVDNLGLLLTETGMTERLDGGTARVTGHVGDSATGTLPPFQGVISVSPFTFRQPPAALTAATHLSVFNWSQASHDRFEVQHLHLPVRLHDDVMTIHEGHLGNPALGATLEGNIGLDSGVLDLRGTVVPVFGINAAPGRLPNVGKLFSPEKGGGVLAATFTVKGTANNPDLSVNPFAMLLPGVMRELAK</sequence>
<keyword evidence="1" id="KW-0812">Transmembrane</keyword>
<evidence type="ECO:0000313" key="3">
    <source>
        <dbReference type="Proteomes" id="UP001062776"/>
    </source>
</evidence>
<gene>
    <name evidence="2" type="ORF">AA0535_2767</name>
</gene>
<keyword evidence="3" id="KW-1185">Reference proteome</keyword>
<protein>
    <recommendedName>
        <fullName evidence="4">AsmA-like C-terminal domain-containing protein</fullName>
    </recommendedName>
</protein>
<accession>A0ABQ0Q660</accession>
<keyword evidence="1" id="KW-0472">Membrane</keyword>
<name>A0ABQ0Q660_9PROT</name>